<name>A0A5N0TE33_9GAMM</name>
<organism evidence="2 3">
    <name type="scientific">Marinihelvus fidelis</name>
    <dbReference type="NCBI Taxonomy" id="2613842"/>
    <lineage>
        <taxon>Bacteria</taxon>
        <taxon>Pseudomonadati</taxon>
        <taxon>Pseudomonadota</taxon>
        <taxon>Gammaproteobacteria</taxon>
        <taxon>Chromatiales</taxon>
        <taxon>Wenzhouxiangellaceae</taxon>
        <taxon>Marinihelvus</taxon>
    </lineage>
</organism>
<keyword evidence="1" id="KW-0732">Signal</keyword>
<evidence type="ECO:0000313" key="3">
    <source>
        <dbReference type="Proteomes" id="UP000325372"/>
    </source>
</evidence>
<feature type="signal peptide" evidence="1">
    <location>
        <begin position="1"/>
        <end position="23"/>
    </location>
</feature>
<evidence type="ECO:0000313" key="2">
    <source>
        <dbReference type="EMBL" id="KAA9133240.1"/>
    </source>
</evidence>
<proteinExistence type="predicted"/>
<sequence>MTNGKWMSGFALCAVCAAMGAQAESNGITPGHTAAWYDPARDGEGWVLEILEDDRASVYWYTYDESGGQRWLTGTGQVLSDADGDYIDVPELLVTRGAVFGEDFDPDDVVREVAGSATFRFPDCQSGTVAWSAFNESAVTNLTRLTRTMGVDCETINGVPGEPVQVYAGQSGDWFDLAHDGEGFTVQWLSRDQALVFWFSYDGQGNQVWMTGLGHEQDGVIVVPELTTTTGGLFGSAFDPAGVERIAWGQMDMSLACNDGGMNYQSALADFGSGSQDLQRLSNLAGLACPYDRPGLDDLYTFQWTEIPLPEDGSISVRRLTNAGAVIGMRALTGEGQGEVVMLSPGATEWVTLDSQVVWNDGPLLSNESADRVVASEVPDPDQLNPFEPIAWWADSGWENLDGIDDDHSVLSGGDREGNVLVGYAWAGGITQDEYPWIWDPVDGQRALPLLTDVTDPLGYTPVAAATDAAVAVGYRSFPTIGTPPPPIALYSGFNAVHWSDAGARRMRAPDNTPLSIARGCSTDCSVVIGEGFSRLENDDPRLISPMAWFWTPDGRFGVLEPALGIDNVEQEPVAISGDGTQIVGTVTELFIPATPAPASVQAFLWTQRTGIELLAFKNDEVSGNAELWDGFSYDSRSVDVSADGARVLINLYQAGSQDSPPERSGIMTLVPRE</sequence>
<dbReference type="EMBL" id="VYXP01000002">
    <property type="protein sequence ID" value="KAA9133240.1"/>
    <property type="molecule type" value="Genomic_DNA"/>
</dbReference>
<dbReference type="RefSeq" id="WP_150862798.1">
    <property type="nucleotide sequence ID" value="NZ_VYXP01000002.1"/>
</dbReference>
<accession>A0A5N0TE33</accession>
<reference evidence="2 3" key="1">
    <citation type="submission" date="2019-09" db="EMBL/GenBank/DDBJ databases">
        <title>Wenzhouxiangella sp. Genome sequencing and assembly.</title>
        <authorList>
            <person name="Zhang R."/>
        </authorList>
    </citation>
    <scope>NUCLEOTIDE SEQUENCE [LARGE SCALE GENOMIC DNA]</scope>
    <source>
        <strain evidence="2 3">W260</strain>
    </source>
</reference>
<comment type="caution">
    <text evidence="2">The sequence shown here is derived from an EMBL/GenBank/DDBJ whole genome shotgun (WGS) entry which is preliminary data.</text>
</comment>
<feature type="chain" id="PRO_5024306205" evidence="1">
    <location>
        <begin position="24"/>
        <end position="674"/>
    </location>
</feature>
<keyword evidence="3" id="KW-1185">Reference proteome</keyword>
<protein>
    <submittedName>
        <fullName evidence="2">Uncharacterized protein</fullName>
    </submittedName>
</protein>
<dbReference type="Proteomes" id="UP000325372">
    <property type="component" value="Unassembled WGS sequence"/>
</dbReference>
<evidence type="ECO:0000256" key="1">
    <source>
        <dbReference type="SAM" id="SignalP"/>
    </source>
</evidence>
<dbReference type="AlphaFoldDB" id="A0A5N0TE33"/>
<gene>
    <name evidence="2" type="ORF">F3N42_02465</name>
</gene>